<evidence type="ECO:0000256" key="5">
    <source>
        <dbReference type="ARBA" id="ARBA00022692"/>
    </source>
</evidence>
<evidence type="ECO:0000256" key="7">
    <source>
        <dbReference type="ARBA" id="ARBA00023136"/>
    </source>
</evidence>
<dbReference type="GO" id="GO:0022857">
    <property type="term" value="F:transmembrane transporter activity"/>
    <property type="evidence" value="ECO:0007669"/>
    <property type="project" value="InterPro"/>
</dbReference>
<evidence type="ECO:0000256" key="6">
    <source>
        <dbReference type="ARBA" id="ARBA00022989"/>
    </source>
</evidence>
<keyword evidence="3" id="KW-1003">Cell membrane</keyword>
<evidence type="ECO:0000256" key="8">
    <source>
        <dbReference type="SAM" id="Phobius"/>
    </source>
</evidence>
<feature type="transmembrane region" description="Helical" evidence="8">
    <location>
        <begin position="28"/>
        <end position="54"/>
    </location>
</feature>
<evidence type="ECO:0000256" key="2">
    <source>
        <dbReference type="ARBA" id="ARBA00022448"/>
    </source>
</evidence>
<evidence type="ECO:0000256" key="1">
    <source>
        <dbReference type="ARBA" id="ARBA00004651"/>
    </source>
</evidence>
<gene>
    <name evidence="9" type="ORF">E6C64_00045</name>
</gene>
<dbReference type="PANTHER" id="PTHR32196">
    <property type="entry name" value="ABC TRANSPORTER PERMEASE PROTEIN YPHD-RELATED-RELATED"/>
    <property type="match status" value="1"/>
</dbReference>
<feature type="transmembrane region" description="Helical" evidence="8">
    <location>
        <begin position="191"/>
        <end position="210"/>
    </location>
</feature>
<dbReference type="EMBL" id="SSSM01000001">
    <property type="protein sequence ID" value="THG33553.1"/>
    <property type="molecule type" value="Genomic_DNA"/>
</dbReference>
<keyword evidence="5 8" id="KW-0812">Transmembrane</keyword>
<dbReference type="InterPro" id="IPR001851">
    <property type="entry name" value="ABC_transp_permease"/>
</dbReference>
<dbReference type="OrthoDB" id="9808136at2"/>
<organism evidence="9 10">
    <name type="scientific">Naasia lichenicola</name>
    <dbReference type="NCBI Taxonomy" id="2565933"/>
    <lineage>
        <taxon>Bacteria</taxon>
        <taxon>Bacillati</taxon>
        <taxon>Actinomycetota</taxon>
        <taxon>Actinomycetes</taxon>
        <taxon>Micrococcales</taxon>
        <taxon>Microbacteriaceae</taxon>
        <taxon>Naasia</taxon>
    </lineage>
</organism>
<dbReference type="AlphaFoldDB" id="A0A4S4FS98"/>
<evidence type="ECO:0000313" key="9">
    <source>
        <dbReference type="EMBL" id="THG33553.1"/>
    </source>
</evidence>
<comment type="caution">
    <text evidence="9">The sequence shown here is derived from an EMBL/GenBank/DDBJ whole genome shotgun (WGS) entry which is preliminary data.</text>
</comment>
<keyword evidence="10" id="KW-1185">Reference proteome</keyword>
<feature type="transmembrane region" description="Helical" evidence="8">
    <location>
        <begin position="96"/>
        <end position="116"/>
    </location>
</feature>
<dbReference type="CDD" id="cd06579">
    <property type="entry name" value="TM_PBP1_transp_AraH_like"/>
    <property type="match status" value="1"/>
</dbReference>
<feature type="transmembrane region" description="Helical" evidence="8">
    <location>
        <begin position="66"/>
        <end position="90"/>
    </location>
</feature>
<evidence type="ECO:0000256" key="4">
    <source>
        <dbReference type="ARBA" id="ARBA00022519"/>
    </source>
</evidence>
<comment type="subcellular location">
    <subcellularLocation>
        <location evidence="1">Cell membrane</location>
        <topology evidence="1">Multi-pass membrane protein</topology>
    </subcellularLocation>
</comment>
<evidence type="ECO:0000313" key="10">
    <source>
        <dbReference type="Proteomes" id="UP000309133"/>
    </source>
</evidence>
<keyword evidence="4" id="KW-0997">Cell inner membrane</keyword>
<feature type="transmembrane region" description="Helical" evidence="8">
    <location>
        <begin position="146"/>
        <end position="170"/>
    </location>
</feature>
<reference evidence="9 10" key="1">
    <citation type="submission" date="2019-04" db="EMBL/GenBank/DDBJ databases">
        <authorList>
            <person name="Jiang L."/>
        </authorList>
    </citation>
    <scope>NUCLEOTIDE SEQUENCE [LARGE SCALE GENOMIC DNA]</scope>
    <source>
        <strain evidence="9 10">YIM 131853</strain>
    </source>
</reference>
<accession>A0A4S4FS98</accession>
<protein>
    <submittedName>
        <fullName evidence="9">ABC transporter permease</fullName>
    </submittedName>
</protein>
<keyword evidence="7 8" id="KW-0472">Membrane</keyword>
<keyword evidence="2" id="KW-0813">Transport</keyword>
<evidence type="ECO:0000256" key="3">
    <source>
        <dbReference type="ARBA" id="ARBA00022475"/>
    </source>
</evidence>
<dbReference type="GO" id="GO:0005886">
    <property type="term" value="C:plasma membrane"/>
    <property type="evidence" value="ECO:0007669"/>
    <property type="project" value="UniProtKB-SubCell"/>
</dbReference>
<feature type="transmembrane region" description="Helical" evidence="8">
    <location>
        <begin position="274"/>
        <end position="291"/>
    </location>
</feature>
<dbReference type="Proteomes" id="UP000309133">
    <property type="component" value="Unassembled WGS sequence"/>
</dbReference>
<name>A0A4S4FS98_9MICO</name>
<feature type="transmembrane region" description="Helical" evidence="8">
    <location>
        <begin position="249"/>
        <end position="268"/>
    </location>
</feature>
<keyword evidence="6 8" id="KW-1133">Transmembrane helix</keyword>
<sequence length="314" mass="31837">MLIALAVFVPAFYQPANLLNVARQSSIVGVVAIGMTFVILTGGIDLSVGSILALSGVTMAILINQGMVPGLAIVVALLVGVGAGLLNGLIVAVLKIQPFIATLATMVAITGLALRVTNGGPQAFNNIGDLFNFLGSGQVLGLPGPFLVFLIVAAIGVLVLRYLSFGRFLYAIGGSSEAARLSGVPTTRTLLLAYAVSGVTAALAGVMTASRLGVGAPTAGGLANLDAITAVVIGGTSLMGGVGGALGTVFGAVLLAVLSNLMNLIGISPFDQQIVKGVVIVLAVLFAIQATRRRISDRRAKPAPQESVRDRLLR</sequence>
<proteinExistence type="predicted"/>
<dbReference type="PANTHER" id="PTHR32196:SF21">
    <property type="entry name" value="ABC TRANSPORTER PERMEASE PROTEIN YPHD-RELATED"/>
    <property type="match status" value="1"/>
</dbReference>
<dbReference type="Pfam" id="PF02653">
    <property type="entry name" value="BPD_transp_2"/>
    <property type="match status" value="1"/>
</dbReference>